<reference evidence="8 9" key="1">
    <citation type="submission" date="2021-06" db="EMBL/GenBank/DDBJ databases">
        <title>Caerostris darwini draft genome.</title>
        <authorList>
            <person name="Kono N."/>
            <person name="Arakawa K."/>
        </authorList>
    </citation>
    <scope>NUCLEOTIDE SEQUENCE [LARGE SCALE GENOMIC DNA]</scope>
</reference>
<name>A0AAV4X6B6_9ARAC</name>
<organism evidence="8 9">
    <name type="scientific">Caerostris darwini</name>
    <dbReference type="NCBI Taxonomy" id="1538125"/>
    <lineage>
        <taxon>Eukaryota</taxon>
        <taxon>Metazoa</taxon>
        <taxon>Ecdysozoa</taxon>
        <taxon>Arthropoda</taxon>
        <taxon>Chelicerata</taxon>
        <taxon>Arachnida</taxon>
        <taxon>Araneae</taxon>
        <taxon>Araneomorphae</taxon>
        <taxon>Entelegynae</taxon>
        <taxon>Araneoidea</taxon>
        <taxon>Araneidae</taxon>
        <taxon>Caerostris</taxon>
    </lineage>
</organism>
<evidence type="ECO:0000256" key="4">
    <source>
        <dbReference type="ARBA" id="ARBA00023015"/>
    </source>
</evidence>
<dbReference type="FunFam" id="1.25.70.10:FF:000002">
    <property type="entry name" value="transcription termination factor 3, mitochondrial"/>
    <property type="match status" value="1"/>
</dbReference>
<comment type="similarity">
    <text evidence="2">Belongs to the mTERF family.</text>
</comment>
<dbReference type="InterPro" id="IPR038538">
    <property type="entry name" value="MTERF_sf"/>
</dbReference>
<comment type="caution">
    <text evidence="8">The sequence shown here is derived from an EMBL/GenBank/DDBJ whole genome shotgun (WGS) entry which is preliminary data.</text>
</comment>
<comment type="subcellular location">
    <subcellularLocation>
        <location evidence="1">Mitochondrion</location>
    </subcellularLocation>
</comment>
<dbReference type="GO" id="GO:0006390">
    <property type="term" value="P:mitochondrial transcription"/>
    <property type="evidence" value="ECO:0007669"/>
    <property type="project" value="TreeGrafter"/>
</dbReference>
<evidence type="ECO:0000313" key="8">
    <source>
        <dbReference type="EMBL" id="GIY90178.1"/>
    </source>
</evidence>
<dbReference type="EMBL" id="BPLQ01015709">
    <property type="protein sequence ID" value="GIY90178.1"/>
    <property type="molecule type" value="Genomic_DNA"/>
</dbReference>
<keyword evidence="4" id="KW-0805">Transcription regulation</keyword>
<dbReference type="GO" id="GO:0003676">
    <property type="term" value="F:nucleic acid binding"/>
    <property type="evidence" value="ECO:0007669"/>
    <property type="project" value="InterPro"/>
</dbReference>
<accession>A0AAV4X6B6</accession>
<dbReference type="AlphaFoldDB" id="A0AAV4X6B6"/>
<keyword evidence="6" id="KW-0804">Transcription</keyword>
<sequence>MQFGIVYVCFEFNKYKFYLEVARRKNMLRNLVKQYSSCRAIYLAASRLNINETKIQMINFPRHDSQELTEISDDKILNSSVHSKPFAEVEKQADNTKALPSEFSEFVDDLGPPLPIAFNLAAYVNRSETLQNLVRLGVDLSEIEKSHEKAKYVLNLDFEKHVKGHIQFLHDNGINADNMGRLFTKNPFIFKERIEDLEVRLNYLHSKKFTTEAIVRIITANPFFLSLVTKNVDTRLGFFQKQFILTGAEVRYLVTKCPKLLTYSMDKFREKLFTMKEEFGFSCNEMKKLLLMKPKVWMLGRVQLKERFNVVHKIMGISHETILKFPEVFTRREFILKQRHFYLVHLDRAQYDPEQPLYVSLHDLATLSDSEFCKKCAKTSVTAFYEFLKTL</sequence>
<evidence type="ECO:0000256" key="6">
    <source>
        <dbReference type="ARBA" id="ARBA00023163"/>
    </source>
</evidence>
<evidence type="ECO:0000313" key="9">
    <source>
        <dbReference type="Proteomes" id="UP001054837"/>
    </source>
</evidence>
<dbReference type="GO" id="GO:0061668">
    <property type="term" value="P:mitochondrial ribosome assembly"/>
    <property type="evidence" value="ECO:0007669"/>
    <property type="project" value="TreeGrafter"/>
</dbReference>
<proteinExistence type="inferred from homology"/>
<dbReference type="PANTHER" id="PTHR13068">
    <property type="entry name" value="CGI-12 PROTEIN-RELATED"/>
    <property type="match status" value="1"/>
</dbReference>
<evidence type="ECO:0000256" key="7">
    <source>
        <dbReference type="ARBA" id="ARBA00071275"/>
    </source>
</evidence>
<keyword evidence="9" id="KW-1185">Reference proteome</keyword>
<evidence type="ECO:0000256" key="3">
    <source>
        <dbReference type="ARBA" id="ARBA00022946"/>
    </source>
</evidence>
<keyword evidence="3" id="KW-0809">Transit peptide</keyword>
<evidence type="ECO:0000256" key="5">
    <source>
        <dbReference type="ARBA" id="ARBA00023128"/>
    </source>
</evidence>
<dbReference type="Proteomes" id="UP001054837">
    <property type="component" value="Unassembled WGS sequence"/>
</dbReference>
<dbReference type="Gene3D" id="1.25.70.10">
    <property type="entry name" value="Transcription termination factor 3, mitochondrial"/>
    <property type="match status" value="1"/>
</dbReference>
<dbReference type="SMART" id="SM00733">
    <property type="entry name" value="Mterf"/>
    <property type="match status" value="5"/>
</dbReference>
<evidence type="ECO:0000256" key="1">
    <source>
        <dbReference type="ARBA" id="ARBA00004173"/>
    </source>
</evidence>
<gene>
    <name evidence="8" type="primary">mTerf3</name>
    <name evidence="8" type="ORF">CDAR_581651</name>
</gene>
<keyword evidence="5" id="KW-0496">Mitochondrion</keyword>
<dbReference type="PANTHER" id="PTHR13068:SF112">
    <property type="entry name" value="TRANSCRIPTION TERMINATION FACTOR 3, MITOCHONDRIAL"/>
    <property type="match status" value="1"/>
</dbReference>
<evidence type="ECO:0000256" key="2">
    <source>
        <dbReference type="ARBA" id="ARBA00007692"/>
    </source>
</evidence>
<protein>
    <recommendedName>
        <fullName evidence="7">Transcription termination factor 3, mitochondrial</fullName>
    </recommendedName>
</protein>
<dbReference type="GO" id="GO:0006355">
    <property type="term" value="P:regulation of DNA-templated transcription"/>
    <property type="evidence" value="ECO:0007669"/>
    <property type="project" value="UniProtKB-ARBA"/>
</dbReference>
<dbReference type="Pfam" id="PF02536">
    <property type="entry name" value="mTERF"/>
    <property type="match status" value="1"/>
</dbReference>
<dbReference type="GO" id="GO:0005739">
    <property type="term" value="C:mitochondrion"/>
    <property type="evidence" value="ECO:0007669"/>
    <property type="project" value="UniProtKB-SubCell"/>
</dbReference>
<dbReference type="InterPro" id="IPR003690">
    <property type="entry name" value="MTERF"/>
</dbReference>